<dbReference type="AlphaFoldDB" id="A0A944GYV1"/>
<keyword evidence="3" id="KW-1185">Reference proteome</keyword>
<dbReference type="Proteomes" id="UP000761411">
    <property type="component" value="Unassembled WGS sequence"/>
</dbReference>
<feature type="transmembrane region" description="Helical" evidence="1">
    <location>
        <begin position="20"/>
        <end position="41"/>
    </location>
</feature>
<comment type="caution">
    <text evidence="2">The sequence shown here is derived from an EMBL/GenBank/DDBJ whole genome shotgun (WGS) entry which is preliminary data.</text>
</comment>
<keyword evidence="1" id="KW-0472">Membrane</keyword>
<dbReference type="RefSeq" id="WP_213371306.1">
    <property type="nucleotide sequence ID" value="NZ_QTKX01000002.1"/>
</dbReference>
<protein>
    <submittedName>
        <fullName evidence="2">Uncharacterized protein</fullName>
    </submittedName>
</protein>
<sequence>MYPYVNYNQPNDYRFGAGIGWWPFLGGLAGGFAGGLLGGAFSSPRPLPPRPYGYPEAGFPGGSYLPPAGYPGANIGGYPGAGIGGYPGAGIGGYPGAGIGGYPGAGIGGYPGAGIGGYPGSVGEGYPALGGAGYQDNAYPFVGYSGLDSVGSGTGYPPGARTAYPKFYGV</sequence>
<name>A0A944GYV1_9BACI</name>
<evidence type="ECO:0000313" key="3">
    <source>
        <dbReference type="Proteomes" id="UP000761411"/>
    </source>
</evidence>
<proteinExistence type="predicted"/>
<keyword evidence="1" id="KW-0812">Transmembrane</keyword>
<dbReference type="EMBL" id="QTKX01000002">
    <property type="protein sequence ID" value="MBS8265896.1"/>
    <property type="molecule type" value="Genomic_DNA"/>
</dbReference>
<gene>
    <name evidence="2" type="ORF">DYI25_15830</name>
</gene>
<organism evidence="2 3">
    <name type="scientific">Mesobacillus boroniphilus</name>
    <dbReference type="NCBI Taxonomy" id="308892"/>
    <lineage>
        <taxon>Bacteria</taxon>
        <taxon>Bacillati</taxon>
        <taxon>Bacillota</taxon>
        <taxon>Bacilli</taxon>
        <taxon>Bacillales</taxon>
        <taxon>Bacillaceae</taxon>
        <taxon>Mesobacillus</taxon>
    </lineage>
</organism>
<keyword evidence="1" id="KW-1133">Transmembrane helix</keyword>
<evidence type="ECO:0000313" key="2">
    <source>
        <dbReference type="EMBL" id="MBS8265896.1"/>
    </source>
</evidence>
<accession>A0A944GYV1</accession>
<reference evidence="2 3" key="1">
    <citation type="journal article" date="2021" name="Microorganisms">
        <title>Bacterial Dimethylsulfoniopropionate Biosynthesis in the East China Sea.</title>
        <authorList>
            <person name="Liu J."/>
            <person name="Zhang Y."/>
            <person name="Liu J."/>
            <person name="Zhong H."/>
            <person name="Williams B.T."/>
            <person name="Zheng Y."/>
            <person name="Curson A.R.J."/>
            <person name="Sun C."/>
            <person name="Sun H."/>
            <person name="Song D."/>
            <person name="Wagner Mackenzie B."/>
            <person name="Bermejo Martinez A."/>
            <person name="Todd J.D."/>
            <person name="Zhang X.H."/>
        </authorList>
    </citation>
    <scope>NUCLEOTIDE SEQUENCE [LARGE SCALE GENOMIC DNA]</scope>
    <source>
        <strain evidence="2 3">ESS08</strain>
    </source>
</reference>
<evidence type="ECO:0000256" key="1">
    <source>
        <dbReference type="SAM" id="Phobius"/>
    </source>
</evidence>